<comment type="caution">
    <text evidence="2">The sequence shown here is derived from an EMBL/GenBank/DDBJ whole genome shotgun (WGS) entry which is preliminary data.</text>
</comment>
<keyword evidence="1" id="KW-0143">Chaperone</keyword>
<keyword evidence="3" id="KW-1185">Reference proteome</keyword>
<evidence type="ECO:0000313" key="3">
    <source>
        <dbReference type="Proteomes" id="UP000886885"/>
    </source>
</evidence>
<evidence type="ECO:0000256" key="1">
    <source>
        <dbReference type="ARBA" id="ARBA00023186"/>
    </source>
</evidence>
<protein>
    <submittedName>
        <fullName evidence="2">Uncharacterized protein</fullName>
    </submittedName>
</protein>
<sequence length="187" mass="20946">MASPYRVHHCQNQVSIPAAATHCYTAARVIRTHFRAFLVHRSTLSQLKELAFIKSSFNSLKYIINGSLSNLWGLLLGGDPMIRDGRRSVTKDLVRFLEFIDGFAVKRHERSCNSARNVRVLGKSNNARILNAKNDYGGYGNLIENPRSSMGIAWNQNGSLVFSAPVPVKMESRADLMKKRKAVKIVT</sequence>
<name>A0A8X8D8D1_POPTO</name>
<dbReference type="OrthoDB" id="1100735at2759"/>
<dbReference type="InterPro" id="IPR040400">
    <property type="entry name" value="BAG5/6/7/8"/>
</dbReference>
<dbReference type="Proteomes" id="UP000886885">
    <property type="component" value="Chromosome 4A"/>
</dbReference>
<accession>A0A8X8D8D1</accession>
<dbReference type="PANTHER" id="PTHR33322">
    <property type="entry name" value="BAG DOMAIN CONTAINING PROTEIN, EXPRESSED"/>
    <property type="match status" value="1"/>
</dbReference>
<dbReference type="GO" id="GO:0006457">
    <property type="term" value="P:protein folding"/>
    <property type="evidence" value="ECO:0007669"/>
    <property type="project" value="TreeGrafter"/>
</dbReference>
<organism evidence="2 3">
    <name type="scientific">Populus tomentosa</name>
    <name type="common">Chinese white poplar</name>
    <dbReference type="NCBI Taxonomy" id="118781"/>
    <lineage>
        <taxon>Eukaryota</taxon>
        <taxon>Viridiplantae</taxon>
        <taxon>Streptophyta</taxon>
        <taxon>Embryophyta</taxon>
        <taxon>Tracheophyta</taxon>
        <taxon>Spermatophyta</taxon>
        <taxon>Magnoliopsida</taxon>
        <taxon>eudicotyledons</taxon>
        <taxon>Gunneridae</taxon>
        <taxon>Pentapetalae</taxon>
        <taxon>rosids</taxon>
        <taxon>fabids</taxon>
        <taxon>Malpighiales</taxon>
        <taxon>Salicaceae</taxon>
        <taxon>Saliceae</taxon>
        <taxon>Populus</taxon>
    </lineage>
</organism>
<evidence type="ECO:0000313" key="2">
    <source>
        <dbReference type="EMBL" id="KAG6779329.1"/>
    </source>
</evidence>
<proteinExistence type="predicted"/>
<dbReference type="GO" id="GO:0009506">
    <property type="term" value="C:plasmodesma"/>
    <property type="evidence" value="ECO:0007669"/>
    <property type="project" value="TreeGrafter"/>
</dbReference>
<dbReference type="EMBL" id="JAAWWB010000007">
    <property type="protein sequence ID" value="KAG6779329.1"/>
    <property type="molecule type" value="Genomic_DNA"/>
</dbReference>
<gene>
    <name evidence="2" type="ORF">POTOM_015702</name>
</gene>
<reference evidence="2" key="1">
    <citation type="journal article" date="2020" name="bioRxiv">
        <title>Hybrid origin of Populus tomentosa Carr. identified through genome sequencing and phylogenomic analysis.</title>
        <authorList>
            <person name="An X."/>
            <person name="Gao K."/>
            <person name="Chen Z."/>
            <person name="Li J."/>
            <person name="Yang X."/>
            <person name="Yang X."/>
            <person name="Zhou J."/>
            <person name="Guo T."/>
            <person name="Zhao T."/>
            <person name="Huang S."/>
            <person name="Miao D."/>
            <person name="Khan W.U."/>
            <person name="Rao P."/>
            <person name="Ye M."/>
            <person name="Lei B."/>
            <person name="Liao W."/>
            <person name="Wang J."/>
            <person name="Ji L."/>
            <person name="Li Y."/>
            <person name="Guo B."/>
            <person name="Mustafa N.S."/>
            <person name="Li S."/>
            <person name="Yun Q."/>
            <person name="Keller S.R."/>
            <person name="Mao J."/>
            <person name="Zhang R."/>
            <person name="Strauss S.H."/>
        </authorList>
    </citation>
    <scope>NUCLEOTIDE SEQUENCE</scope>
    <source>
        <strain evidence="2">GM15</strain>
        <tissue evidence="2">Leaf</tissue>
    </source>
</reference>
<dbReference type="AlphaFoldDB" id="A0A8X8D8D1"/>
<dbReference type="PANTHER" id="PTHR33322:SF18">
    <property type="entry name" value="BAG FAMILY MOLECULAR CHAPERONE REGULATOR 8, CHLOROPLASTIC"/>
    <property type="match status" value="1"/>
</dbReference>